<sequence length="105" mass="11272">MPSDHGGAIFVDVSVGQREEPGRVQVSRQQAHHSAGNTWEKGLIYVAPTCQSTEHHGASPIARVGHGKIPTRLGRVLSRSPNDLAPTLRDRQVPIAALLVHTSTV</sequence>
<organism evidence="1 2">
    <name type="scientific">Trichoderma asperellum (strain ATCC 204424 / CBS 433.97 / NBRC 101777)</name>
    <dbReference type="NCBI Taxonomy" id="1042311"/>
    <lineage>
        <taxon>Eukaryota</taxon>
        <taxon>Fungi</taxon>
        <taxon>Dikarya</taxon>
        <taxon>Ascomycota</taxon>
        <taxon>Pezizomycotina</taxon>
        <taxon>Sordariomycetes</taxon>
        <taxon>Hypocreomycetidae</taxon>
        <taxon>Hypocreales</taxon>
        <taxon>Hypocreaceae</taxon>
        <taxon>Trichoderma</taxon>
    </lineage>
</organism>
<dbReference type="OrthoDB" id="10356575at2759"/>
<evidence type="ECO:0000313" key="1">
    <source>
        <dbReference type="EMBL" id="PTB36458.1"/>
    </source>
</evidence>
<dbReference type="Proteomes" id="UP000240493">
    <property type="component" value="Unassembled WGS sequence"/>
</dbReference>
<protein>
    <submittedName>
        <fullName evidence="1">Uncharacterized protein</fullName>
    </submittedName>
</protein>
<reference evidence="1 2" key="1">
    <citation type="submission" date="2016-07" db="EMBL/GenBank/DDBJ databases">
        <title>Multiple horizontal gene transfer events from other fungi enriched the ability of initially mycotrophic Trichoderma (Ascomycota) to feed on dead plant biomass.</title>
        <authorList>
            <consortium name="DOE Joint Genome Institute"/>
            <person name="Aerts A."/>
            <person name="Atanasova L."/>
            <person name="Chenthamara K."/>
            <person name="Zhang J."/>
            <person name="Grujic M."/>
            <person name="Henrissat B."/>
            <person name="Kuo A."/>
            <person name="Salamov A."/>
            <person name="Lipzen A."/>
            <person name="Labutti K."/>
            <person name="Barry K."/>
            <person name="Miao Y."/>
            <person name="Rahimi M.J."/>
            <person name="Shen Q."/>
            <person name="Grigoriev I.V."/>
            <person name="Kubicek C.P."/>
            <person name="Druzhinina I.S."/>
        </authorList>
    </citation>
    <scope>NUCLEOTIDE SEQUENCE [LARGE SCALE GENOMIC DNA]</scope>
    <source>
        <strain evidence="1 2">CBS 433.97</strain>
    </source>
</reference>
<evidence type="ECO:0000313" key="2">
    <source>
        <dbReference type="Proteomes" id="UP000240493"/>
    </source>
</evidence>
<dbReference type="EMBL" id="KZ679270">
    <property type="protein sequence ID" value="PTB36458.1"/>
    <property type="molecule type" value="Genomic_DNA"/>
</dbReference>
<dbReference type="AlphaFoldDB" id="A0A2T3YV72"/>
<gene>
    <name evidence="1" type="ORF">M441DRAFT_73263</name>
</gene>
<proteinExistence type="predicted"/>
<name>A0A2T3YV72_TRIA4</name>
<keyword evidence="2" id="KW-1185">Reference proteome</keyword>
<accession>A0A2T3YV72</accession>